<dbReference type="InterPro" id="IPR039357">
    <property type="entry name" value="SRD5A/TECR"/>
</dbReference>
<evidence type="ECO:0000256" key="3">
    <source>
        <dbReference type="ARBA" id="ARBA00022692"/>
    </source>
</evidence>
<evidence type="ECO:0000313" key="8">
    <source>
        <dbReference type="Proteomes" id="UP000053599"/>
    </source>
</evidence>
<dbReference type="GO" id="GO:0006629">
    <property type="term" value="P:lipid metabolic process"/>
    <property type="evidence" value="ECO:0007669"/>
    <property type="project" value="InterPro"/>
</dbReference>
<comment type="similarity">
    <text evidence="2">Belongs to the steroid 5-alpha reductase family.</text>
</comment>
<keyword evidence="5" id="KW-0472">Membrane</keyword>
<dbReference type="Proteomes" id="UP000053599">
    <property type="component" value="Unassembled WGS sequence"/>
</dbReference>
<dbReference type="OrthoDB" id="5788137at2759"/>
<name>A0A0D1YUD1_9EURO</name>
<dbReference type="STRING" id="1016849.A0A0D1YUD1"/>
<keyword evidence="3" id="KW-0812">Transmembrane</keyword>
<dbReference type="HOGENOM" id="CLU_065395_0_0_1"/>
<gene>
    <name evidence="7" type="ORF">PV11_00824</name>
</gene>
<comment type="subcellular location">
    <subcellularLocation>
        <location evidence="1">Membrane</location>
        <topology evidence="1">Multi-pass membrane protein</topology>
    </subcellularLocation>
</comment>
<sequence length="315" mass="35697">MTSWMSSLPSLGEFFPPTPRAFSFNFNFFRLWPILSILQWTPLGKLQAMGKTSIASRFNLPGRLAWCLAESVGPLNLLYIIYTLPAKIRPAPQSSTSFLGTTLPIQCELLACLYIIHYVNRAIIMPLFTAPSMSPIHPIIAAAMALHQYLNSSNIGSWLVYSTLEGDFWDRTIFSFNAVCLTIVGLAMFNEGLWSNIQAETTLHNLRRDAAKRRAKSEGKVEVTYDKVYVIPPPEGYFKNILFPHYVWEWLEWTGYWILGGAWGLGWGYQSPALWFVIVEIATMLPRAVRQLGWYEEKFGKRAIAGRAAVIPGYL</sequence>
<evidence type="ECO:0000256" key="2">
    <source>
        <dbReference type="ARBA" id="ARBA00007742"/>
    </source>
</evidence>
<protein>
    <recommendedName>
        <fullName evidence="6">3-oxo-5-alpha-steroid 4-dehydrogenase C-terminal domain-containing protein</fullName>
    </recommendedName>
</protein>
<evidence type="ECO:0000256" key="4">
    <source>
        <dbReference type="ARBA" id="ARBA00022989"/>
    </source>
</evidence>
<dbReference type="GO" id="GO:0016627">
    <property type="term" value="F:oxidoreductase activity, acting on the CH-CH group of donors"/>
    <property type="evidence" value="ECO:0007669"/>
    <property type="project" value="InterPro"/>
</dbReference>
<dbReference type="GO" id="GO:0016020">
    <property type="term" value="C:membrane"/>
    <property type="evidence" value="ECO:0007669"/>
    <property type="project" value="UniProtKB-SubCell"/>
</dbReference>
<keyword evidence="4" id="KW-1133">Transmembrane helix</keyword>
<dbReference type="Pfam" id="PF02544">
    <property type="entry name" value="Steroid_dh"/>
    <property type="match status" value="1"/>
</dbReference>
<dbReference type="PANTHER" id="PTHR10556">
    <property type="entry name" value="3-OXO-5-ALPHA-STEROID 4-DEHYDROGENASE"/>
    <property type="match status" value="1"/>
</dbReference>
<dbReference type="PROSITE" id="PS50244">
    <property type="entry name" value="S5A_REDUCTASE"/>
    <property type="match status" value="1"/>
</dbReference>
<dbReference type="PANTHER" id="PTHR10556:SF43">
    <property type="entry name" value="STEROID 5-ALPHA-REDUCTASE DET2"/>
    <property type="match status" value="1"/>
</dbReference>
<accession>A0A0D1YUD1</accession>
<dbReference type="InterPro" id="IPR001104">
    <property type="entry name" value="3-oxo-5_a-steroid_4-DH_C"/>
</dbReference>
<evidence type="ECO:0000256" key="5">
    <source>
        <dbReference type="ARBA" id="ARBA00023136"/>
    </source>
</evidence>
<feature type="domain" description="3-oxo-5-alpha-steroid 4-dehydrogenase C-terminal" evidence="6">
    <location>
        <begin position="148"/>
        <end position="313"/>
    </location>
</feature>
<dbReference type="EMBL" id="KN846951">
    <property type="protein sequence ID" value="KIV85089.1"/>
    <property type="molecule type" value="Genomic_DNA"/>
</dbReference>
<organism evidence="7 8">
    <name type="scientific">Exophiala sideris</name>
    <dbReference type="NCBI Taxonomy" id="1016849"/>
    <lineage>
        <taxon>Eukaryota</taxon>
        <taxon>Fungi</taxon>
        <taxon>Dikarya</taxon>
        <taxon>Ascomycota</taxon>
        <taxon>Pezizomycotina</taxon>
        <taxon>Eurotiomycetes</taxon>
        <taxon>Chaetothyriomycetidae</taxon>
        <taxon>Chaetothyriales</taxon>
        <taxon>Herpotrichiellaceae</taxon>
        <taxon>Exophiala</taxon>
    </lineage>
</organism>
<evidence type="ECO:0000313" key="7">
    <source>
        <dbReference type="EMBL" id="KIV85089.1"/>
    </source>
</evidence>
<evidence type="ECO:0000256" key="1">
    <source>
        <dbReference type="ARBA" id="ARBA00004141"/>
    </source>
</evidence>
<reference evidence="7 8" key="1">
    <citation type="submission" date="2015-01" db="EMBL/GenBank/DDBJ databases">
        <title>The Genome Sequence of Exophiala sideris CBS121828.</title>
        <authorList>
            <consortium name="The Broad Institute Genomics Platform"/>
            <person name="Cuomo C."/>
            <person name="de Hoog S."/>
            <person name="Gorbushina A."/>
            <person name="Stielow B."/>
            <person name="Teixiera M."/>
            <person name="Abouelleil A."/>
            <person name="Chapman S.B."/>
            <person name="Priest M."/>
            <person name="Young S.K."/>
            <person name="Wortman J."/>
            <person name="Nusbaum C."/>
            <person name="Birren B."/>
        </authorList>
    </citation>
    <scope>NUCLEOTIDE SEQUENCE [LARGE SCALE GENOMIC DNA]</scope>
    <source>
        <strain evidence="7 8">CBS 121828</strain>
    </source>
</reference>
<proteinExistence type="inferred from homology"/>
<evidence type="ECO:0000259" key="6">
    <source>
        <dbReference type="Pfam" id="PF02544"/>
    </source>
</evidence>
<dbReference type="AlphaFoldDB" id="A0A0D1YUD1"/>